<dbReference type="Proteomes" id="UP001469553">
    <property type="component" value="Unassembled WGS sequence"/>
</dbReference>
<proteinExistence type="inferred from homology"/>
<evidence type="ECO:0000313" key="11">
    <source>
        <dbReference type="Proteomes" id="UP001469553"/>
    </source>
</evidence>
<dbReference type="Pfam" id="PF13868">
    <property type="entry name" value="TPH"/>
    <property type="match status" value="1"/>
</dbReference>
<dbReference type="InterPro" id="IPR043596">
    <property type="entry name" value="CFAP53/TCHP"/>
</dbReference>
<evidence type="ECO:0000256" key="2">
    <source>
        <dbReference type="ARBA" id="ARBA00010777"/>
    </source>
</evidence>
<feature type="region of interest" description="Disordered" evidence="8">
    <location>
        <begin position="1"/>
        <end position="31"/>
    </location>
</feature>
<dbReference type="PANTHER" id="PTHR31183:SF2">
    <property type="entry name" value="TRICHOPLEIN KERATIN FILAMENT-BINDING PROTEIN"/>
    <property type="match status" value="1"/>
</dbReference>
<dbReference type="InterPro" id="IPR043597">
    <property type="entry name" value="TPH_dom"/>
</dbReference>
<protein>
    <recommendedName>
        <fullName evidence="3">Trichoplein keratin filament-binding protein</fullName>
    </recommendedName>
</protein>
<evidence type="ECO:0000259" key="9">
    <source>
        <dbReference type="Pfam" id="PF13868"/>
    </source>
</evidence>
<evidence type="ECO:0000256" key="1">
    <source>
        <dbReference type="ARBA" id="ARBA00004300"/>
    </source>
</evidence>
<name>A0ABV1A870_9TELE</name>
<feature type="domain" description="Trichohyalin-plectin-homology" evidence="9">
    <location>
        <begin position="179"/>
        <end position="518"/>
    </location>
</feature>
<comment type="similarity">
    <text evidence="2">Belongs to the TCHP family.</text>
</comment>
<evidence type="ECO:0000256" key="3">
    <source>
        <dbReference type="ARBA" id="ARBA00017328"/>
    </source>
</evidence>
<comment type="subcellular location">
    <subcellularLocation>
        <location evidence="1">Cytoplasm</location>
        <location evidence="1">Cytoskeleton</location>
        <location evidence="1">Microtubule organizing center</location>
        <location evidence="1">Centrosome</location>
    </subcellularLocation>
</comment>
<feature type="coiled-coil region" evidence="7">
    <location>
        <begin position="223"/>
        <end position="345"/>
    </location>
</feature>
<comment type="caution">
    <text evidence="10">The sequence shown here is derived from an EMBL/GenBank/DDBJ whole genome shotgun (WGS) entry which is preliminary data.</text>
</comment>
<evidence type="ECO:0000256" key="7">
    <source>
        <dbReference type="SAM" id="Coils"/>
    </source>
</evidence>
<feature type="coiled-coil region" evidence="7">
    <location>
        <begin position="430"/>
        <end position="459"/>
    </location>
</feature>
<keyword evidence="5 7" id="KW-0175">Coiled coil</keyword>
<evidence type="ECO:0000256" key="5">
    <source>
        <dbReference type="ARBA" id="ARBA00023054"/>
    </source>
</evidence>
<dbReference type="EMBL" id="JAHRIP010085173">
    <property type="protein sequence ID" value="MEQ2314182.1"/>
    <property type="molecule type" value="Genomic_DNA"/>
</dbReference>
<keyword evidence="11" id="KW-1185">Reference proteome</keyword>
<organism evidence="10 11">
    <name type="scientific">Ameca splendens</name>
    <dbReference type="NCBI Taxonomy" id="208324"/>
    <lineage>
        <taxon>Eukaryota</taxon>
        <taxon>Metazoa</taxon>
        <taxon>Chordata</taxon>
        <taxon>Craniata</taxon>
        <taxon>Vertebrata</taxon>
        <taxon>Euteleostomi</taxon>
        <taxon>Actinopterygii</taxon>
        <taxon>Neopterygii</taxon>
        <taxon>Teleostei</taxon>
        <taxon>Neoteleostei</taxon>
        <taxon>Acanthomorphata</taxon>
        <taxon>Ovalentaria</taxon>
        <taxon>Atherinomorphae</taxon>
        <taxon>Cyprinodontiformes</taxon>
        <taxon>Goodeidae</taxon>
        <taxon>Ameca</taxon>
    </lineage>
</organism>
<dbReference type="PANTHER" id="PTHR31183">
    <property type="entry name" value="TRICHOPLEIN KERATIN FILAMENT-BINDING PROTEIN FAMILY MEMBER"/>
    <property type="match status" value="1"/>
</dbReference>
<feature type="coiled-coil region" evidence="7">
    <location>
        <begin position="105"/>
        <end position="168"/>
    </location>
</feature>
<reference evidence="10 11" key="1">
    <citation type="submission" date="2021-06" db="EMBL/GenBank/DDBJ databases">
        <authorList>
            <person name="Palmer J.M."/>
        </authorList>
    </citation>
    <scope>NUCLEOTIDE SEQUENCE [LARGE SCALE GENOMIC DNA]</scope>
    <source>
        <strain evidence="10 11">AS_MEX2019</strain>
        <tissue evidence="10">Muscle</tissue>
    </source>
</reference>
<keyword evidence="6" id="KW-0206">Cytoskeleton</keyword>
<feature type="region of interest" description="Disordered" evidence="8">
    <location>
        <begin position="513"/>
        <end position="533"/>
    </location>
</feature>
<accession>A0ABV1A870</accession>
<evidence type="ECO:0000313" key="10">
    <source>
        <dbReference type="EMBL" id="MEQ2314182.1"/>
    </source>
</evidence>
<evidence type="ECO:0000256" key="8">
    <source>
        <dbReference type="SAM" id="MobiDB-lite"/>
    </source>
</evidence>
<evidence type="ECO:0000256" key="6">
    <source>
        <dbReference type="ARBA" id="ARBA00023212"/>
    </source>
</evidence>
<keyword evidence="4" id="KW-0963">Cytoplasm</keyword>
<gene>
    <name evidence="10" type="ORF">AMECASPLE_009523</name>
</gene>
<evidence type="ECO:0000256" key="4">
    <source>
        <dbReference type="ARBA" id="ARBA00022490"/>
    </source>
</evidence>
<feature type="compositionally biased region" description="Basic residues" evidence="8">
    <location>
        <begin position="524"/>
        <end position="533"/>
    </location>
</feature>
<sequence length="533" mass="65492">MPESPQLAPLDVEEQRLYSEPLPDGQAPHPISKLMALPTFSARGPSRSRMLAEQLARQREQEARWRQQWELHARYFREQGVRSRRQVAWSSRDSFQQSMSAYHKERLKEEKKAKLEQRRDRLRAMLQEERDRLEAELRDLVPERSQMVSQWKEKAEELQKAREGRRKKVAQELLKEHWKRNSPDLREFESALHKDHVVSQWQEQISEKKQKEVWEREEKTRFENEYERSRKEALERIRQAEEGKREEERKRAEELRKQMEELKMREEEATRLKEEQKALLVKKWELEKMEEERKKTEERQKKHEIGHFLVRQYRAQLKRRAQQIQEELEVDRKILAALLEQEEEDKRWQTARRERAVADAAWMKRVIEEQLDLERKREAEFDVLYREEAQRVWEKREAQWEKEKKARERLMQEVLVGRQQQLELKMLKNREAQEESLKRREELIQELELERNLRCLEKETEQSCRTARMQELKAQVEQKHQEQWEEQCRIQQEEEEERKALEMQEEDLKLEMQKIAEEGYQQKIHSRPRSAWT</sequence>